<comment type="similarity">
    <text evidence="10">Belongs to the RecC family.</text>
</comment>
<dbReference type="Gene3D" id="1.10.10.160">
    <property type="match status" value="1"/>
</dbReference>
<organism evidence="12 13">
    <name type="scientific">Ammonicoccus fulvus</name>
    <dbReference type="NCBI Taxonomy" id="3138240"/>
    <lineage>
        <taxon>Bacteria</taxon>
        <taxon>Bacillati</taxon>
        <taxon>Actinomycetota</taxon>
        <taxon>Actinomycetes</taxon>
        <taxon>Propionibacteriales</taxon>
        <taxon>Propionibacteriaceae</taxon>
        <taxon>Ammonicoccus</taxon>
    </lineage>
</organism>
<feature type="domain" description="RecC C-terminal" evidence="11">
    <location>
        <begin position="822"/>
        <end position="1043"/>
    </location>
</feature>
<dbReference type="PANTHER" id="PTHR30591">
    <property type="entry name" value="RECBCD ENZYME SUBUNIT RECC"/>
    <property type="match status" value="1"/>
</dbReference>
<evidence type="ECO:0000256" key="7">
    <source>
        <dbReference type="ARBA" id="ARBA00022840"/>
    </source>
</evidence>
<keyword evidence="1 10" id="KW-0540">Nuclease</keyword>
<evidence type="ECO:0000256" key="4">
    <source>
        <dbReference type="ARBA" id="ARBA00022801"/>
    </source>
</evidence>
<evidence type="ECO:0000256" key="9">
    <source>
        <dbReference type="ARBA" id="ARBA00023204"/>
    </source>
</evidence>
<comment type="miscellaneous">
    <text evidence="10">In the RecBCD complex, RecB has a slow 3'-5' helicase, an exonuclease activity and loads RecA onto ssDNA, RecD has a fast 5'-3' helicase activity, while RecC stimulates the ATPase and processivity of the RecB helicase and contributes to recognition of the Chi site.</text>
</comment>
<keyword evidence="6 10" id="KW-0269">Exonuclease</keyword>
<dbReference type="Proteomes" id="UP001442841">
    <property type="component" value="Chromosome"/>
</dbReference>
<reference evidence="12 13" key="1">
    <citation type="submission" date="2024-04" db="EMBL/GenBank/DDBJ databases">
        <title>Isolation of an actinomycete strain from pig manure.</title>
        <authorList>
            <person name="Gong T."/>
            <person name="Yu Z."/>
            <person name="An M."/>
            <person name="Wei C."/>
            <person name="Yang W."/>
            <person name="Liu L."/>
        </authorList>
    </citation>
    <scope>NUCLEOTIDE SEQUENCE [LARGE SCALE GENOMIC DNA]</scope>
    <source>
        <strain evidence="12 13">ZF39</strain>
    </source>
</reference>
<dbReference type="PANTHER" id="PTHR30591:SF1">
    <property type="entry name" value="RECBCD ENZYME SUBUNIT RECC"/>
    <property type="match status" value="1"/>
</dbReference>
<dbReference type="Pfam" id="PF04257">
    <property type="entry name" value="Exonuc_V_gamma"/>
    <property type="match status" value="1"/>
</dbReference>
<dbReference type="PIRSF" id="PIRSF000980">
    <property type="entry name" value="RecC"/>
    <property type="match status" value="1"/>
</dbReference>
<keyword evidence="2 10" id="KW-0547">Nucleotide-binding</keyword>
<dbReference type="SUPFAM" id="SSF52540">
    <property type="entry name" value="P-loop containing nucleoside triphosphate hydrolases"/>
    <property type="match status" value="2"/>
</dbReference>
<dbReference type="InterPro" id="IPR011335">
    <property type="entry name" value="Restrct_endonuc-II-like"/>
</dbReference>
<dbReference type="GO" id="GO:0008854">
    <property type="term" value="F:exodeoxyribonuclease V activity"/>
    <property type="evidence" value="ECO:0007669"/>
    <property type="project" value="UniProtKB-EC"/>
</dbReference>
<evidence type="ECO:0000256" key="1">
    <source>
        <dbReference type="ARBA" id="ARBA00022722"/>
    </source>
</evidence>
<dbReference type="HAMAP" id="MF_01486">
    <property type="entry name" value="RecC"/>
    <property type="match status" value="1"/>
</dbReference>
<keyword evidence="8 10" id="KW-0238">DNA-binding</keyword>
<evidence type="ECO:0000313" key="13">
    <source>
        <dbReference type="Proteomes" id="UP001442841"/>
    </source>
</evidence>
<dbReference type="Pfam" id="PF17946">
    <property type="entry name" value="RecC_C"/>
    <property type="match status" value="1"/>
</dbReference>
<evidence type="ECO:0000256" key="3">
    <source>
        <dbReference type="ARBA" id="ARBA00022763"/>
    </source>
</evidence>
<dbReference type="EMBL" id="CP154795">
    <property type="protein sequence ID" value="XAN07276.1"/>
    <property type="molecule type" value="Genomic_DNA"/>
</dbReference>
<dbReference type="InterPro" id="IPR027417">
    <property type="entry name" value="P-loop_NTPase"/>
</dbReference>
<keyword evidence="9 10" id="KW-0234">DNA repair</keyword>
<dbReference type="SUPFAM" id="SSF52980">
    <property type="entry name" value="Restriction endonuclease-like"/>
    <property type="match status" value="1"/>
</dbReference>
<evidence type="ECO:0000313" key="12">
    <source>
        <dbReference type="EMBL" id="XAN07276.1"/>
    </source>
</evidence>
<keyword evidence="5 10" id="KW-0347">Helicase</keyword>
<evidence type="ECO:0000256" key="2">
    <source>
        <dbReference type="ARBA" id="ARBA00022741"/>
    </source>
</evidence>
<protein>
    <recommendedName>
        <fullName evidence="10">RecBCD enzyme subunit RecC</fullName>
    </recommendedName>
    <alternativeName>
        <fullName evidence="10">Exonuclease V subunit RecC</fullName>
        <shortName evidence="10">ExoV subunit RecC</shortName>
    </alternativeName>
    <alternativeName>
        <fullName evidence="10">Helicase/nuclease RecBCD subunit RecC</fullName>
    </alternativeName>
</protein>
<dbReference type="InterPro" id="IPR006697">
    <property type="entry name" value="RecC"/>
</dbReference>
<accession>A0ABZ3FMI3</accession>
<keyword evidence="3 10" id="KW-0227">DNA damage</keyword>
<keyword evidence="13" id="KW-1185">Reference proteome</keyword>
<dbReference type="Gene3D" id="3.40.50.10930">
    <property type="match status" value="1"/>
</dbReference>
<name>A0ABZ3FMI3_9ACTN</name>
<gene>
    <name evidence="10 12" type="primary">recC</name>
    <name evidence="12" type="ORF">AADG42_08200</name>
</gene>
<dbReference type="InterPro" id="IPR013986">
    <property type="entry name" value="DExx_box_DNA_helicase_dom_sf"/>
</dbReference>
<dbReference type="NCBIfam" id="TIGR01450">
    <property type="entry name" value="recC"/>
    <property type="match status" value="1"/>
</dbReference>
<keyword evidence="7 10" id="KW-0067">ATP-binding</keyword>
<proteinExistence type="inferred from homology"/>
<dbReference type="Gene3D" id="3.40.50.300">
    <property type="entry name" value="P-loop containing nucleotide triphosphate hydrolases"/>
    <property type="match status" value="2"/>
</dbReference>
<sequence length="1111" mass="122263">MVIDIPSEGVPGLFVHRAPHTAALATGLAGVLSAPLSDPFATEIVSVPTPGVERWLSQTLAATLGASGMGDGVAAGIDFVNLDRLLRRTVLEVLEIDPALDPWQPDRGILAVLRVLTETSGQSWAAPIRSQLDPGSPVARRYATAARVFRLFLAYAAQRPELLRRWSMGDHVDATGSPLPDSSRWQAELWRALRSDLGGPDPVERLDRAVNLLRSTPTASTLPGRISVFGATRLAPDQTSLLSALAEHRAVHLWLPHPSPAVWDRVRGSVAQLGPGPRRDDPTTVLPGHRLIRRLGREARELQMCLAAVPTVDQPLPESPAEPSAHLLARLQSAIRNDVTEPLREPVDPADDSIRFHACHGTDRQVEVLREVVLGLLADHPDLEPRDLIVMCPDIERFAPLMSAVFGLAGLPDGETHPGQALHVRLADRSLRELNPLLRTLQELLLLGDSRAGMSQILDLCADPPIARCFGFREKDLERLRDLVPRSGVRWGLDQGHRQRFSMGGYVQNTWRAGLERMLLGVAMDDHDHRVQGTVLGLADVESSDVDLIGRLVELVSRLRAIADSFSQPQSLDTWVVACRSALDLVTEVGLSDTWQRTHAWTELSRLAEAGRGASGDATEVLLTPGDIRAILAEAFAGRPSRANFRTGSLTLCTMTPMRSVPHRAVILLGLDDGAFPRRGRRDGDDLLAAEPWIGDRDPRSEDRQILLDAVLAARDHLVVIHSGASPQTGERRPPAVPLAEVRAAITELCIDDPWSELEVRHPLQPFSPANFHPRRISFDPIACNAAQALVRTHDRPALHPRRVVDTTGLTTPEELTGDRITIDLADLVEFFDHPAKHLLRRRAQLTTWSSDSRQPDEIPIELDGLDEWAIGERMLRAHLTGVDLRAIETAEFVRGDLPPRARGAQALARIADRVTAIRHKASPWLELPADSRWISVDLGRYHVTGLVAGIRDRTLLRTGYSSLSGRQRLRSWIELLALKTAEPATQWRAATIGRDGRGTLLGPVAEADARARLQELISLRVRGSSELIPLPPKTAAVEAEAGRRDGEADRVLKQWQWEHDDLWARFGLTDWLTSLHSQPADPRDRIANLSAFGSLARRIWNPLLDAEGKL</sequence>
<evidence type="ECO:0000256" key="8">
    <source>
        <dbReference type="ARBA" id="ARBA00023125"/>
    </source>
</evidence>
<comment type="function">
    <text evidence="10">A helicase/nuclease that prepares dsDNA breaks (DSB) for recombinational DNA repair. Binds to DSBs and unwinds DNA via a highly rapid and processive ATP-dependent bidirectional helicase activity. Unwinds dsDNA until it encounters a Chi (crossover hotspot instigator) sequence from the 3' direction. Cuts ssDNA a few nucleotides 3' to the Chi site. The properties and activities of the enzyme are changed at Chi. The Chi-altered holoenzyme produces a long 3'-ssDNA overhang and facilitates RecA-binding to the ssDNA for homologous DNA recombination and repair. Holoenzyme degrades any linearized DNA that is unable to undergo homologous recombination. In the holoenzyme this subunit recognizes the wild-type Chi sequence, and when added to isolated RecB increases its ATP-dependent helicase processivity.</text>
</comment>
<dbReference type="InterPro" id="IPR041500">
    <property type="entry name" value="RecC_C"/>
</dbReference>
<evidence type="ECO:0000256" key="6">
    <source>
        <dbReference type="ARBA" id="ARBA00022839"/>
    </source>
</evidence>
<keyword evidence="4 10" id="KW-0378">Hydrolase</keyword>
<evidence type="ECO:0000259" key="11">
    <source>
        <dbReference type="Pfam" id="PF17946"/>
    </source>
</evidence>
<evidence type="ECO:0000256" key="10">
    <source>
        <dbReference type="HAMAP-Rule" id="MF_01486"/>
    </source>
</evidence>
<dbReference type="RefSeq" id="WP_425308727.1">
    <property type="nucleotide sequence ID" value="NZ_CP154795.1"/>
</dbReference>
<evidence type="ECO:0000256" key="5">
    <source>
        <dbReference type="ARBA" id="ARBA00022806"/>
    </source>
</evidence>
<comment type="subunit">
    <text evidence="10">Heterotrimer of RecB, RecC and RecD. All subunits contribute to DNA-binding.</text>
</comment>